<protein>
    <recommendedName>
        <fullName evidence="3">Rna-directed dna polymerase from mobile element jockey-like</fullName>
    </recommendedName>
</protein>
<keyword evidence="2" id="KW-1185">Reference proteome</keyword>
<evidence type="ECO:0000313" key="1">
    <source>
        <dbReference type="EMBL" id="PKU37005.1"/>
    </source>
</evidence>
<proteinExistence type="predicted"/>
<organism evidence="1 2">
    <name type="scientific">Limosa lapponica baueri</name>
    <dbReference type="NCBI Taxonomy" id="1758121"/>
    <lineage>
        <taxon>Eukaryota</taxon>
        <taxon>Metazoa</taxon>
        <taxon>Chordata</taxon>
        <taxon>Craniata</taxon>
        <taxon>Vertebrata</taxon>
        <taxon>Euteleostomi</taxon>
        <taxon>Archelosauria</taxon>
        <taxon>Archosauria</taxon>
        <taxon>Dinosauria</taxon>
        <taxon>Saurischia</taxon>
        <taxon>Theropoda</taxon>
        <taxon>Coelurosauria</taxon>
        <taxon>Aves</taxon>
        <taxon>Neognathae</taxon>
        <taxon>Neoaves</taxon>
        <taxon>Charadriiformes</taxon>
        <taxon>Scolopacidae</taxon>
        <taxon>Limosa</taxon>
    </lineage>
</organism>
<dbReference type="AlphaFoldDB" id="A0A2I0TT77"/>
<evidence type="ECO:0000313" key="2">
    <source>
        <dbReference type="Proteomes" id="UP000233556"/>
    </source>
</evidence>
<dbReference type="PANTHER" id="PTHR33332">
    <property type="entry name" value="REVERSE TRANSCRIPTASE DOMAIN-CONTAINING PROTEIN"/>
    <property type="match status" value="1"/>
</dbReference>
<dbReference type="Proteomes" id="UP000233556">
    <property type="component" value="Unassembled WGS sequence"/>
</dbReference>
<sequence>MRRGALLDLIVTTRLIRDVKIKSSLGCNNHEMVNFRILKRDFSRLEKRVDRNIVQFNKETCKVLHMGKNNPRHQYVLGLTQLENSVAEKDLGVLVDTRLNVKQKCALPAKAVDIVYLDFGKVFNTVPHIVLLEKLANHGIGKCTLHWVKNWLADPDKGIECALSKFADDTKLGSHKSPNC</sequence>
<gene>
    <name evidence="1" type="ORF">llap_12690</name>
</gene>
<name>A0A2I0TT77_LIMLA</name>
<reference evidence="2" key="1">
    <citation type="submission" date="2017-11" db="EMBL/GenBank/DDBJ databases">
        <authorList>
            <person name="Lima N.C."/>
            <person name="Parody-Merino A.M."/>
            <person name="Battley P.F."/>
            <person name="Fidler A.E."/>
            <person name="Prosdocimi F."/>
        </authorList>
    </citation>
    <scope>NUCLEOTIDE SEQUENCE [LARGE SCALE GENOMIC DNA]</scope>
</reference>
<evidence type="ECO:0008006" key="3">
    <source>
        <dbReference type="Google" id="ProtNLM"/>
    </source>
</evidence>
<dbReference type="EMBL" id="KZ507358">
    <property type="protein sequence ID" value="PKU37005.1"/>
    <property type="molecule type" value="Genomic_DNA"/>
</dbReference>
<reference evidence="2" key="2">
    <citation type="submission" date="2017-12" db="EMBL/GenBank/DDBJ databases">
        <title>Genome sequence of the Bar-tailed Godwit (Limosa lapponica baueri).</title>
        <authorList>
            <person name="Lima N.C.B."/>
            <person name="Parody-Merino A.M."/>
            <person name="Battley P.F."/>
            <person name="Fidler A.E."/>
            <person name="Prosdocimi F."/>
        </authorList>
    </citation>
    <scope>NUCLEOTIDE SEQUENCE [LARGE SCALE GENOMIC DNA]</scope>
</reference>
<accession>A0A2I0TT77</accession>